<dbReference type="Proteomes" id="UP000430519">
    <property type="component" value="Unassembled WGS sequence"/>
</dbReference>
<accession>A0A6I4YPX7</accession>
<feature type="region of interest" description="Disordered" evidence="1">
    <location>
        <begin position="1"/>
        <end position="23"/>
    </location>
</feature>
<comment type="caution">
    <text evidence="2">The sequence shown here is derived from an EMBL/GenBank/DDBJ whole genome shotgun (WGS) entry which is preliminary data.</text>
</comment>
<dbReference type="RefSeq" id="WP_160982536.1">
    <property type="nucleotide sequence ID" value="NZ_WVHK01000155.1"/>
</dbReference>
<sequence length="142" mass="15720">MALFRRREAARSPEPRTERSRAEDRFARHLEVALRGQPLSIRGPVVLRDTQVLMIPPGQTVGTLQHHAQIRVDFELAETRTGVVVAGLVLTSRSYGRDRRRAPAPLADRGPHQAIVTVLHLDPADVPDVLLLRAALKPAVPL</sequence>
<proteinExistence type="predicted"/>
<organism evidence="2 3">
    <name type="scientific">Deinococcus xianganensis</name>
    <dbReference type="NCBI Taxonomy" id="1507289"/>
    <lineage>
        <taxon>Bacteria</taxon>
        <taxon>Thermotogati</taxon>
        <taxon>Deinococcota</taxon>
        <taxon>Deinococci</taxon>
        <taxon>Deinococcales</taxon>
        <taxon>Deinococcaceae</taxon>
        <taxon>Deinococcus</taxon>
    </lineage>
</organism>
<dbReference type="AlphaFoldDB" id="A0A6I4YPX7"/>
<protein>
    <submittedName>
        <fullName evidence="2">Uncharacterized protein</fullName>
    </submittedName>
</protein>
<dbReference type="EMBL" id="WVHK01000155">
    <property type="protein sequence ID" value="MXV21954.1"/>
    <property type="molecule type" value="Genomic_DNA"/>
</dbReference>
<keyword evidence="3" id="KW-1185">Reference proteome</keyword>
<evidence type="ECO:0000256" key="1">
    <source>
        <dbReference type="SAM" id="MobiDB-lite"/>
    </source>
</evidence>
<gene>
    <name evidence="2" type="ORF">GLX28_20240</name>
</gene>
<evidence type="ECO:0000313" key="3">
    <source>
        <dbReference type="Proteomes" id="UP000430519"/>
    </source>
</evidence>
<reference evidence="2 3" key="1">
    <citation type="submission" date="2019-11" db="EMBL/GenBank/DDBJ databases">
        <title>Genome sequence of Deinococcus xianganensis Y35, AI-2 producing algicidal bacterium, isolated from lake water.</title>
        <authorList>
            <person name="Li Y."/>
        </authorList>
    </citation>
    <scope>NUCLEOTIDE SEQUENCE [LARGE SCALE GENOMIC DNA]</scope>
    <source>
        <strain evidence="2 3">Y35</strain>
    </source>
</reference>
<name>A0A6I4YPX7_9DEIO</name>
<evidence type="ECO:0000313" key="2">
    <source>
        <dbReference type="EMBL" id="MXV21954.1"/>
    </source>
</evidence>